<dbReference type="Pfam" id="PF07804">
    <property type="entry name" value="HipA_C"/>
    <property type="match status" value="1"/>
</dbReference>
<comment type="similarity">
    <text evidence="1">Belongs to the HipA Ser/Thr kinase family.</text>
</comment>
<evidence type="ECO:0000259" key="4">
    <source>
        <dbReference type="Pfam" id="PF07804"/>
    </source>
</evidence>
<dbReference type="InterPro" id="IPR017508">
    <property type="entry name" value="HipA_N1"/>
</dbReference>
<keyword evidence="3" id="KW-0418">Kinase</keyword>
<evidence type="ECO:0000313" key="6">
    <source>
        <dbReference type="EMBL" id="GAA4324208.1"/>
    </source>
</evidence>
<proteinExistence type="inferred from homology"/>
<protein>
    <submittedName>
        <fullName evidence="6">Type II toxin-antitoxin system HipA family toxin</fullName>
    </submittedName>
</protein>
<dbReference type="PANTHER" id="PTHR37419:SF1">
    <property type="entry name" value="SERINE_THREONINE-PROTEIN KINASE TOXIN HIPA"/>
    <property type="match status" value="1"/>
</dbReference>
<keyword evidence="7" id="KW-1185">Reference proteome</keyword>
<dbReference type="InterPro" id="IPR052028">
    <property type="entry name" value="HipA_Ser/Thr_kinase"/>
</dbReference>
<dbReference type="RefSeq" id="WP_345246109.1">
    <property type="nucleotide sequence ID" value="NZ_BAABFO010000002.1"/>
</dbReference>
<dbReference type="CDD" id="cd17808">
    <property type="entry name" value="HipA_Ec_like"/>
    <property type="match status" value="1"/>
</dbReference>
<dbReference type="InterPro" id="IPR012893">
    <property type="entry name" value="HipA-like_C"/>
</dbReference>
<dbReference type="Proteomes" id="UP001501671">
    <property type="component" value="Unassembled WGS sequence"/>
</dbReference>
<accession>A0ABP8GHN5</accession>
<reference evidence="7" key="1">
    <citation type="journal article" date="2019" name="Int. J. Syst. Evol. Microbiol.">
        <title>The Global Catalogue of Microorganisms (GCM) 10K type strain sequencing project: providing services to taxonomists for standard genome sequencing and annotation.</title>
        <authorList>
            <consortium name="The Broad Institute Genomics Platform"/>
            <consortium name="The Broad Institute Genome Sequencing Center for Infectious Disease"/>
            <person name="Wu L."/>
            <person name="Ma J."/>
        </authorList>
    </citation>
    <scope>NUCLEOTIDE SEQUENCE [LARGE SCALE GENOMIC DNA]</scope>
    <source>
        <strain evidence="7">JCM 17666</strain>
    </source>
</reference>
<dbReference type="NCBIfam" id="TIGR03071">
    <property type="entry name" value="couple_hipA"/>
    <property type="match status" value="1"/>
</dbReference>
<evidence type="ECO:0000256" key="2">
    <source>
        <dbReference type="ARBA" id="ARBA00022679"/>
    </source>
</evidence>
<evidence type="ECO:0000256" key="3">
    <source>
        <dbReference type="ARBA" id="ARBA00022777"/>
    </source>
</evidence>
<dbReference type="EMBL" id="BAABFO010000002">
    <property type="protein sequence ID" value="GAA4324208.1"/>
    <property type="molecule type" value="Genomic_DNA"/>
</dbReference>
<dbReference type="Pfam" id="PF13657">
    <property type="entry name" value="Couple_hipA"/>
    <property type="match status" value="1"/>
</dbReference>
<comment type="caution">
    <text evidence="6">The sequence shown here is derived from an EMBL/GenBank/DDBJ whole genome shotgun (WGS) entry which is preliminary data.</text>
</comment>
<dbReference type="PANTHER" id="PTHR37419">
    <property type="entry name" value="SERINE/THREONINE-PROTEIN KINASE TOXIN HIPA"/>
    <property type="match status" value="1"/>
</dbReference>
<organism evidence="6 7">
    <name type="scientific">Pigmentiphaga soli</name>
    <dbReference type="NCBI Taxonomy" id="1007095"/>
    <lineage>
        <taxon>Bacteria</taxon>
        <taxon>Pseudomonadati</taxon>
        <taxon>Pseudomonadota</taxon>
        <taxon>Betaproteobacteria</taxon>
        <taxon>Burkholderiales</taxon>
        <taxon>Alcaligenaceae</taxon>
        <taxon>Pigmentiphaga</taxon>
    </lineage>
</organism>
<name>A0ABP8GHN5_9BURK</name>
<evidence type="ECO:0000313" key="7">
    <source>
        <dbReference type="Proteomes" id="UP001501671"/>
    </source>
</evidence>
<gene>
    <name evidence="6" type="ORF">GCM10023144_05610</name>
</gene>
<keyword evidence="2" id="KW-0808">Transferase</keyword>
<evidence type="ECO:0000256" key="1">
    <source>
        <dbReference type="ARBA" id="ARBA00010164"/>
    </source>
</evidence>
<feature type="domain" description="HipA N-terminal subdomain 1" evidence="5">
    <location>
        <begin position="11"/>
        <end position="111"/>
    </location>
</feature>
<evidence type="ECO:0000259" key="5">
    <source>
        <dbReference type="Pfam" id="PF13657"/>
    </source>
</evidence>
<sequence length="449" mass="48816">MGRRSRGRRLGIWANGVYVGDWSLPAYGPMELRYAESWMASPAGRPLSLSLPFGDAGTVLKGDPVQHYFDNLLPDSDAIRRRVAARFAAASAEAFDLLAAIGRDCVGAVQLLPDGETPEGVMTIDGRPLSDDEVAQHLLRVAAPPGQARWNDEDDLRISLAGAQEKTALLRHQGRWCLPHGATPTTHIFKLPLGLVGNRKLDFSASLENEWLCARILAAYGLPVANCEILAFGAVKALAVERFDRQLHSSGRWWMRLPQEDFCQATDTPSHLKYENQGGPGMLEIARILGHSTQAEKDQADFFAAQVLFWMLAATDGHAKNFSLHIHPQGRYSMTPLYDVLSIWPVEGDGGGQVSRFEAKLAMAFRGRHKHYGLREIRRGHMIHTAGLMGLRAPDALIARIVERTPAVIAAVGAELPAGFPQRVADAMLGGLQRQASALAAMADGGDGG</sequence>
<feature type="domain" description="HipA-like C-terminal" evidence="4">
    <location>
        <begin position="158"/>
        <end position="405"/>
    </location>
</feature>